<evidence type="ECO:0000259" key="1">
    <source>
        <dbReference type="Pfam" id="PF19124"/>
    </source>
</evidence>
<protein>
    <recommendedName>
        <fullName evidence="1">DUF5808 domain-containing protein</fullName>
    </recommendedName>
</protein>
<dbReference type="AlphaFoldDB" id="A0A0G3HEK6"/>
<reference evidence="2 3" key="1">
    <citation type="journal article" date="2015" name="Genome Announc.">
        <title>Virulence Factor Genes Detected in the Complete Genome Sequence of Corynebacterium uterequi DSM 45634, Isolated from the Uterus of a Maiden Mare.</title>
        <authorList>
            <person name="Ruckert C."/>
            <person name="Kriete M."/>
            <person name="Jaenicke S."/>
            <person name="Winkler A."/>
            <person name="Tauch A."/>
        </authorList>
    </citation>
    <scope>NUCLEOTIDE SEQUENCE [LARGE SCALE GENOMIC DNA]</scope>
    <source>
        <strain evidence="2 3">DSM 45634</strain>
    </source>
</reference>
<proteinExistence type="predicted"/>
<dbReference type="KEGG" id="cut:CUTER_05720"/>
<gene>
    <name evidence="2" type="ORF">CUTER_05720</name>
</gene>
<evidence type="ECO:0000313" key="3">
    <source>
        <dbReference type="Proteomes" id="UP000035548"/>
    </source>
</evidence>
<keyword evidence="3" id="KW-1185">Reference proteome</keyword>
<dbReference type="Pfam" id="PF19124">
    <property type="entry name" value="DUF5808"/>
    <property type="match status" value="1"/>
</dbReference>
<dbReference type="STRING" id="1072256.CUTER_05720"/>
<dbReference type="EMBL" id="CP011546">
    <property type="protein sequence ID" value="AKK11140.1"/>
    <property type="molecule type" value="Genomic_DNA"/>
</dbReference>
<name>A0A0G3HEK6_9CORY</name>
<evidence type="ECO:0000313" key="2">
    <source>
        <dbReference type="EMBL" id="AKK11140.1"/>
    </source>
</evidence>
<dbReference type="InterPro" id="IPR043831">
    <property type="entry name" value="DUF5808"/>
</dbReference>
<sequence>MKWWGKDDDGQWRAVGIPVSGMWLGRTDAALDGFEPENPRWLVPRKYGLGWDINIAAVAVKLGLIREDDSLPDLAAHVPAWLTRGVDTASVVASALVAASALRLSAKEQVPVRWSLSGVAQGFTTGRRGALPPVLLAAMVAVVPRVLERDEPESAIATHLANQADLLGVEAMALAWLTAMHRAAEKPEIRQPWVAGAVVLWPMVTAATHLACIKTALSGLESALNNPKE</sequence>
<dbReference type="PATRIC" id="fig|1072256.5.peg.1134"/>
<dbReference type="OrthoDB" id="4411614at2"/>
<feature type="domain" description="DUF5808" evidence="1">
    <location>
        <begin position="36"/>
        <end position="60"/>
    </location>
</feature>
<dbReference type="RefSeq" id="WP_047259599.1">
    <property type="nucleotide sequence ID" value="NZ_CP011546.1"/>
</dbReference>
<dbReference type="Proteomes" id="UP000035548">
    <property type="component" value="Chromosome"/>
</dbReference>
<reference evidence="3" key="2">
    <citation type="submission" date="2015-05" db="EMBL/GenBank/DDBJ databases">
        <title>Complete genome sequence of Corynebacterium uterequi DSM 45634, isolated from the uterus of a maiden mare.</title>
        <authorList>
            <person name="Ruckert C."/>
            <person name="Albersmeier A."/>
            <person name="Winkler A."/>
            <person name="Tauch A."/>
        </authorList>
    </citation>
    <scope>NUCLEOTIDE SEQUENCE [LARGE SCALE GENOMIC DNA]</scope>
    <source>
        <strain evidence="3">DSM 45634</strain>
    </source>
</reference>
<organism evidence="2 3">
    <name type="scientific">Corynebacterium uterequi</name>
    <dbReference type="NCBI Taxonomy" id="1072256"/>
    <lineage>
        <taxon>Bacteria</taxon>
        <taxon>Bacillati</taxon>
        <taxon>Actinomycetota</taxon>
        <taxon>Actinomycetes</taxon>
        <taxon>Mycobacteriales</taxon>
        <taxon>Corynebacteriaceae</taxon>
        <taxon>Corynebacterium</taxon>
    </lineage>
</organism>
<accession>A0A0G3HEK6</accession>